<dbReference type="RefSeq" id="WP_313886695.1">
    <property type="nucleotide sequence ID" value="NZ_JAAOYM010000001.1"/>
</dbReference>
<evidence type="ECO:0000313" key="9">
    <source>
        <dbReference type="Proteomes" id="UP000545493"/>
    </source>
</evidence>
<keyword evidence="4 6" id="KW-1133">Transmembrane helix</keyword>
<comment type="caution">
    <text evidence="8">The sequence shown here is derived from an EMBL/GenBank/DDBJ whole genome shotgun (WGS) entry which is preliminary data.</text>
</comment>
<keyword evidence="3 6" id="KW-0812">Transmembrane</keyword>
<accession>A0A7X5ZQ02</accession>
<evidence type="ECO:0000259" key="7">
    <source>
        <dbReference type="Pfam" id="PF13190"/>
    </source>
</evidence>
<feature type="transmembrane region" description="Helical" evidence="6">
    <location>
        <begin position="12"/>
        <end position="31"/>
    </location>
</feature>
<evidence type="ECO:0000256" key="5">
    <source>
        <dbReference type="ARBA" id="ARBA00023136"/>
    </source>
</evidence>
<gene>
    <name evidence="8" type="ORF">FHU38_001647</name>
</gene>
<evidence type="ECO:0000256" key="3">
    <source>
        <dbReference type="ARBA" id="ARBA00022692"/>
    </source>
</evidence>
<dbReference type="Proteomes" id="UP000545493">
    <property type="component" value="Unassembled WGS sequence"/>
</dbReference>
<protein>
    <submittedName>
        <fullName evidence="8">Cobalt/nickel transport protein</fullName>
    </submittedName>
</protein>
<dbReference type="Pfam" id="PF13190">
    <property type="entry name" value="PDGLE"/>
    <property type="match status" value="1"/>
</dbReference>
<feature type="domain" description="PDGLE" evidence="7">
    <location>
        <begin position="11"/>
        <end position="108"/>
    </location>
</feature>
<comment type="subcellular location">
    <subcellularLocation>
        <location evidence="1">Cell membrane</location>
    </subcellularLocation>
</comment>
<sequence>MRPVSRRASIWFFAGFAVVALVLAGIASYFADTDPDGLESVTQQGCTQVGDRLEGSCPAQDAAGHALADSPLADYTVGGDSGLVGVAGVAGVLLTLAVASALFWLLRRGRRRGAADGKRGRW</sequence>
<reference evidence="8 9" key="1">
    <citation type="submission" date="2020-03" db="EMBL/GenBank/DDBJ databases">
        <title>Sequencing the genomes of 1000 actinobacteria strains.</title>
        <authorList>
            <person name="Klenk H.-P."/>
        </authorList>
    </citation>
    <scope>NUCLEOTIDE SEQUENCE [LARGE SCALE GENOMIC DNA]</scope>
    <source>
        <strain evidence="8 9">DSM 45685</strain>
    </source>
</reference>
<organism evidence="8 9">
    <name type="scientific">Saccharomonospora amisosensis</name>
    <dbReference type="NCBI Taxonomy" id="1128677"/>
    <lineage>
        <taxon>Bacteria</taxon>
        <taxon>Bacillati</taxon>
        <taxon>Actinomycetota</taxon>
        <taxon>Actinomycetes</taxon>
        <taxon>Pseudonocardiales</taxon>
        <taxon>Pseudonocardiaceae</taxon>
        <taxon>Saccharomonospora</taxon>
    </lineage>
</organism>
<evidence type="ECO:0000256" key="6">
    <source>
        <dbReference type="SAM" id="Phobius"/>
    </source>
</evidence>
<evidence type="ECO:0000256" key="1">
    <source>
        <dbReference type="ARBA" id="ARBA00004236"/>
    </source>
</evidence>
<proteinExistence type="predicted"/>
<keyword evidence="5 6" id="KW-0472">Membrane</keyword>
<name>A0A7X5ZQ02_9PSEU</name>
<dbReference type="InterPro" id="IPR025937">
    <property type="entry name" value="PDGLE_dom"/>
</dbReference>
<feature type="transmembrane region" description="Helical" evidence="6">
    <location>
        <begin position="82"/>
        <end position="106"/>
    </location>
</feature>
<keyword evidence="2" id="KW-1003">Cell membrane</keyword>
<dbReference type="EMBL" id="JAAOYM010000001">
    <property type="protein sequence ID" value="NIJ11303.1"/>
    <property type="molecule type" value="Genomic_DNA"/>
</dbReference>
<dbReference type="GO" id="GO:0005886">
    <property type="term" value="C:plasma membrane"/>
    <property type="evidence" value="ECO:0007669"/>
    <property type="project" value="UniProtKB-SubCell"/>
</dbReference>
<keyword evidence="9" id="KW-1185">Reference proteome</keyword>
<evidence type="ECO:0000256" key="4">
    <source>
        <dbReference type="ARBA" id="ARBA00022989"/>
    </source>
</evidence>
<dbReference type="AlphaFoldDB" id="A0A7X5ZQ02"/>
<evidence type="ECO:0000256" key="2">
    <source>
        <dbReference type="ARBA" id="ARBA00022475"/>
    </source>
</evidence>
<evidence type="ECO:0000313" key="8">
    <source>
        <dbReference type="EMBL" id="NIJ11303.1"/>
    </source>
</evidence>